<accession>A0A1H9SND2</accession>
<comment type="caution">
    <text evidence="1">The sequence shown here is derived from an EMBL/GenBank/DDBJ whole genome shotgun (WGS) entry which is preliminary data.</text>
</comment>
<dbReference type="EMBL" id="FOGV01000007">
    <property type="protein sequence ID" value="SER85883.1"/>
    <property type="molecule type" value="Genomic_DNA"/>
</dbReference>
<protein>
    <recommendedName>
        <fullName evidence="3">Septum site-determining protein MinC</fullName>
    </recommendedName>
</protein>
<proteinExistence type="predicted"/>
<evidence type="ECO:0000313" key="2">
    <source>
        <dbReference type="Proteomes" id="UP000199318"/>
    </source>
</evidence>
<evidence type="ECO:0000313" key="1">
    <source>
        <dbReference type="EMBL" id="SER85883.1"/>
    </source>
</evidence>
<evidence type="ECO:0008006" key="3">
    <source>
        <dbReference type="Google" id="ProtNLM"/>
    </source>
</evidence>
<reference evidence="2" key="1">
    <citation type="submission" date="2016-10" db="EMBL/GenBank/DDBJ databases">
        <authorList>
            <person name="de Groot N.N."/>
        </authorList>
    </citation>
    <scope>NUCLEOTIDE SEQUENCE [LARGE SCALE GENOMIC DNA]</scope>
    <source>
        <strain evidence="2">10nlg</strain>
    </source>
</reference>
<sequence>MTQLTESEKFRSVYNTEMGLAPMVKRLLEAKFPAVLTNAKTLAAAIETRSEQLDYRWNQFAETLYHCLILYHRQNSISLKELEHIEHEAFELLAVADASNTAECSVQLGYAMNSKVFAAGNITVPGKGAVHSDLKADGKIDISGKLIGGKIYAEKGISIDTAGSPAGVKTIIEVPENETISIVEAHEDVILRIGRNQRKISQYESMVYARLNKDGQIDIHK</sequence>
<keyword evidence="2" id="KW-1185">Reference proteome</keyword>
<name>A0A1H9SND2_9BACI</name>
<dbReference type="Proteomes" id="UP000199318">
    <property type="component" value="Unassembled WGS sequence"/>
</dbReference>
<dbReference type="STRING" id="1464123.SAMN05444126_10760"/>
<dbReference type="AlphaFoldDB" id="A0A1H9SND2"/>
<organism evidence="1 2">
    <name type="scientific">Salisediminibacterium halotolerans</name>
    <dbReference type="NCBI Taxonomy" id="517425"/>
    <lineage>
        <taxon>Bacteria</taxon>
        <taxon>Bacillati</taxon>
        <taxon>Bacillota</taxon>
        <taxon>Bacilli</taxon>
        <taxon>Bacillales</taxon>
        <taxon>Bacillaceae</taxon>
        <taxon>Salisediminibacterium</taxon>
    </lineage>
</organism>
<dbReference type="InterPro" id="IPR046865">
    <property type="entry name" value="FapA_b_solenoid"/>
</dbReference>
<gene>
    <name evidence="1" type="ORF">SAMN05444126_10760</name>
</gene>
<dbReference type="Pfam" id="PF03961">
    <property type="entry name" value="FapA"/>
    <property type="match status" value="1"/>
</dbReference>